<dbReference type="PANTHER" id="PTHR19353:SF19">
    <property type="entry name" value="DELTA(5) FATTY ACID DESATURASE C-RELATED"/>
    <property type="match status" value="1"/>
</dbReference>
<feature type="transmembrane region" description="Helical" evidence="1">
    <location>
        <begin position="231"/>
        <end position="252"/>
    </location>
</feature>
<gene>
    <name evidence="3" type="ORF">K4G66_14010</name>
</gene>
<keyword evidence="1" id="KW-1133">Transmembrane helix</keyword>
<feature type="transmembrane region" description="Helical" evidence="1">
    <location>
        <begin position="44"/>
        <end position="69"/>
    </location>
</feature>
<keyword evidence="1" id="KW-0812">Transmembrane</keyword>
<accession>A0AA49JJI8</accession>
<feature type="transmembrane region" description="Helical" evidence="1">
    <location>
        <begin position="163"/>
        <end position="186"/>
    </location>
</feature>
<reference evidence="3" key="1">
    <citation type="journal article" date="2023" name="Comput. Struct. Biotechnol. J.">
        <title>Discovery of a novel marine Bacteroidetes with a rich repertoire of carbohydrate-active enzymes.</title>
        <authorList>
            <person name="Chen B."/>
            <person name="Liu G."/>
            <person name="Chen Q."/>
            <person name="Wang H."/>
            <person name="Liu L."/>
            <person name="Tang K."/>
        </authorList>
    </citation>
    <scope>NUCLEOTIDE SEQUENCE</scope>
    <source>
        <strain evidence="3">TK19036</strain>
    </source>
</reference>
<dbReference type="CDD" id="cd03506">
    <property type="entry name" value="Delta6-FADS-like"/>
    <property type="match status" value="1"/>
</dbReference>
<sequence>MNYQTRFVDADQSTFFPTLRKRVNQYFKENDISRYGNRAMIQKTVALMVLYLGSYAAILTLPVSAWWLLPFAVLMGVGKAGIGMCIMHDALHGSYSRNPTVNKWVGYLTYFIGANPIVWKIQHNVLHHTYTNIHGLDDDIRTKLVIRLCKHAPLQWIHRYQHLYVFFLYGFNTLFFIISDLIKLLNYNKTGMVKRQKSSFALELGKLIVTKALYLFFTVALPIMITPLVWWQVLIGIVAMHLTAGYILTMIFQMAHIVEEVEQPLLNEEGNIEAAWAVHQLETTANFARKNRLLNWYVGGLNFQIEHHLFPNICHIHYEQISPIVEQTAKEFNLPYHEKITFGDALRSHVRMMKNLGELTATPARTPAATLS</sequence>
<feature type="transmembrane region" description="Helical" evidence="1">
    <location>
        <begin position="207"/>
        <end position="225"/>
    </location>
</feature>
<dbReference type="GO" id="GO:0016717">
    <property type="term" value="F:oxidoreductase activity, acting on paired donors, with oxidation of a pair of donors resulting in the reduction of molecular oxygen to two molecules of water"/>
    <property type="evidence" value="ECO:0007669"/>
    <property type="project" value="TreeGrafter"/>
</dbReference>
<organism evidence="3">
    <name type="scientific">Roseihalotalea indica</name>
    <dbReference type="NCBI Taxonomy" id="2867963"/>
    <lineage>
        <taxon>Bacteria</taxon>
        <taxon>Pseudomonadati</taxon>
        <taxon>Bacteroidota</taxon>
        <taxon>Cytophagia</taxon>
        <taxon>Cytophagales</taxon>
        <taxon>Catalimonadaceae</taxon>
        <taxon>Roseihalotalea</taxon>
    </lineage>
</organism>
<dbReference type="AlphaFoldDB" id="A0AA49JJI8"/>
<evidence type="ECO:0000256" key="1">
    <source>
        <dbReference type="SAM" id="Phobius"/>
    </source>
</evidence>
<keyword evidence="1" id="KW-0472">Membrane</keyword>
<dbReference type="GO" id="GO:0016020">
    <property type="term" value="C:membrane"/>
    <property type="evidence" value="ECO:0007669"/>
    <property type="project" value="TreeGrafter"/>
</dbReference>
<evidence type="ECO:0000313" key="3">
    <source>
        <dbReference type="EMBL" id="WKN39806.1"/>
    </source>
</evidence>
<dbReference type="GO" id="GO:0008610">
    <property type="term" value="P:lipid biosynthetic process"/>
    <property type="evidence" value="ECO:0007669"/>
    <property type="project" value="UniProtKB-ARBA"/>
</dbReference>
<dbReference type="Pfam" id="PF00487">
    <property type="entry name" value="FA_desaturase"/>
    <property type="match status" value="1"/>
</dbReference>
<dbReference type="InterPro" id="IPR005804">
    <property type="entry name" value="FA_desaturase_dom"/>
</dbReference>
<dbReference type="InterPro" id="IPR012171">
    <property type="entry name" value="Fatty_acid_desaturase"/>
</dbReference>
<name>A0AA49JJI8_9BACT</name>
<reference evidence="3" key="2">
    <citation type="journal article" date="2024" name="Antonie Van Leeuwenhoek">
        <title>Roseihalotalea indica gen. nov., sp. nov., a halophilic Bacteroidetes from mesopelagic Southwest Indian Ocean with higher carbohydrate metabolic potential.</title>
        <authorList>
            <person name="Chen B."/>
            <person name="Zhang M."/>
            <person name="Lin D."/>
            <person name="Ye J."/>
            <person name="Tang K."/>
        </authorList>
    </citation>
    <scope>NUCLEOTIDE SEQUENCE</scope>
    <source>
        <strain evidence="3">TK19036</strain>
    </source>
</reference>
<dbReference type="PIRSF" id="PIRSF015921">
    <property type="entry name" value="FA_sphinglp_des"/>
    <property type="match status" value="1"/>
</dbReference>
<dbReference type="EMBL" id="CP120682">
    <property type="protein sequence ID" value="WKN39806.1"/>
    <property type="molecule type" value="Genomic_DNA"/>
</dbReference>
<dbReference type="PANTHER" id="PTHR19353">
    <property type="entry name" value="FATTY ACID DESATURASE 2"/>
    <property type="match status" value="1"/>
</dbReference>
<feature type="domain" description="Fatty acid desaturase" evidence="2">
    <location>
        <begin position="65"/>
        <end position="338"/>
    </location>
</feature>
<proteinExistence type="predicted"/>
<protein>
    <submittedName>
        <fullName evidence="3">Acyl-CoA desaturase</fullName>
    </submittedName>
</protein>
<evidence type="ECO:0000259" key="2">
    <source>
        <dbReference type="Pfam" id="PF00487"/>
    </source>
</evidence>